<dbReference type="SMART" id="SM01152">
    <property type="entry name" value="DUF167"/>
    <property type="match status" value="1"/>
</dbReference>
<dbReference type="AlphaFoldDB" id="A0A3B0SRW0"/>
<dbReference type="SUPFAM" id="SSF69786">
    <property type="entry name" value="YggU-like"/>
    <property type="match status" value="1"/>
</dbReference>
<evidence type="ECO:0000256" key="1">
    <source>
        <dbReference type="ARBA" id="ARBA00010364"/>
    </source>
</evidence>
<dbReference type="InterPro" id="IPR003746">
    <property type="entry name" value="DUF167"/>
</dbReference>
<evidence type="ECO:0000313" key="2">
    <source>
        <dbReference type="EMBL" id="VAW08228.1"/>
    </source>
</evidence>
<sequence length="103" mass="10938">MVKIGLREQDDGVVVDVWVVPGASRTEIVGAHDGALRIRVAAPPEGGKANKAVRKALVQYFKCTDATLVRGATSRRKQWLLGGISAPAARAILVSDKAAKKHP</sequence>
<accession>A0A3B0SRW0</accession>
<organism evidence="2">
    <name type="scientific">hydrothermal vent metagenome</name>
    <dbReference type="NCBI Taxonomy" id="652676"/>
    <lineage>
        <taxon>unclassified sequences</taxon>
        <taxon>metagenomes</taxon>
        <taxon>ecological metagenomes</taxon>
    </lineage>
</organism>
<dbReference type="Pfam" id="PF02594">
    <property type="entry name" value="DUF167"/>
    <property type="match status" value="1"/>
</dbReference>
<reference evidence="2" key="1">
    <citation type="submission" date="2018-06" db="EMBL/GenBank/DDBJ databases">
        <authorList>
            <person name="Zhirakovskaya E."/>
        </authorList>
    </citation>
    <scope>NUCLEOTIDE SEQUENCE</scope>
</reference>
<dbReference type="NCBIfam" id="TIGR00251">
    <property type="entry name" value="DUF167 family protein"/>
    <property type="match status" value="1"/>
</dbReference>
<comment type="similarity">
    <text evidence="1">Belongs to the UPF0235 family.</text>
</comment>
<dbReference type="EMBL" id="UOEK01000449">
    <property type="protein sequence ID" value="VAW08228.1"/>
    <property type="molecule type" value="Genomic_DNA"/>
</dbReference>
<dbReference type="InterPro" id="IPR036591">
    <property type="entry name" value="YggU-like_sf"/>
</dbReference>
<dbReference type="HAMAP" id="MF_00634">
    <property type="entry name" value="UPF0235"/>
    <property type="match status" value="1"/>
</dbReference>
<dbReference type="Gene3D" id="3.30.1200.10">
    <property type="entry name" value="YggU-like"/>
    <property type="match status" value="1"/>
</dbReference>
<protein>
    <submittedName>
        <fullName evidence="2">COG1872</fullName>
    </submittedName>
</protein>
<name>A0A3B0SRW0_9ZZZZ</name>
<proteinExistence type="inferred from homology"/>
<gene>
    <name evidence="2" type="ORF">MNBD_ACTINO02-997</name>
</gene>